<dbReference type="InterPro" id="IPR003772">
    <property type="entry name" value="YceD"/>
</dbReference>
<dbReference type="STRING" id="935700.jaqu_04950"/>
<reference evidence="1 2" key="1">
    <citation type="submission" date="2015-02" db="EMBL/GenBank/DDBJ databases">
        <title>Genome Sequence of Jannaschia aquimarina DSM28248, a member of the Roseobacter clade.</title>
        <authorList>
            <person name="Voget S."/>
            <person name="Daniel R."/>
        </authorList>
    </citation>
    <scope>NUCLEOTIDE SEQUENCE [LARGE SCALE GENOMIC DNA]</scope>
    <source>
        <strain evidence="1 2">GSW-M26</strain>
    </source>
</reference>
<dbReference type="Proteomes" id="UP000032232">
    <property type="component" value="Unassembled WGS sequence"/>
</dbReference>
<name>A0A0D1ELC9_9RHOB</name>
<protein>
    <recommendedName>
        <fullName evidence="3">DUF177 domain-containing protein</fullName>
    </recommendedName>
</protein>
<dbReference type="PATRIC" id="fig|935700.4.peg.524"/>
<dbReference type="EMBL" id="JYFE01000015">
    <property type="protein sequence ID" value="KIT17771.1"/>
    <property type="molecule type" value="Genomic_DNA"/>
</dbReference>
<dbReference type="OrthoDB" id="8443793at2"/>
<accession>A0A0D1ELC9</accession>
<comment type="caution">
    <text evidence="1">The sequence shown here is derived from an EMBL/GenBank/DDBJ whole genome shotgun (WGS) entry which is preliminary data.</text>
</comment>
<proteinExistence type="predicted"/>
<dbReference type="Pfam" id="PF02620">
    <property type="entry name" value="YceD"/>
    <property type="match status" value="1"/>
</dbReference>
<gene>
    <name evidence="1" type="ORF">jaqu_04950</name>
</gene>
<dbReference type="AlphaFoldDB" id="A0A0D1ELC9"/>
<dbReference type="RefSeq" id="WP_052500730.1">
    <property type="nucleotide sequence ID" value="NZ_FZPF01000004.1"/>
</dbReference>
<evidence type="ECO:0000313" key="1">
    <source>
        <dbReference type="EMBL" id="KIT17771.1"/>
    </source>
</evidence>
<keyword evidence="2" id="KW-1185">Reference proteome</keyword>
<evidence type="ECO:0000313" key="2">
    <source>
        <dbReference type="Proteomes" id="UP000032232"/>
    </source>
</evidence>
<organism evidence="1 2">
    <name type="scientific">Jannaschia aquimarina</name>
    <dbReference type="NCBI Taxonomy" id="935700"/>
    <lineage>
        <taxon>Bacteria</taxon>
        <taxon>Pseudomonadati</taxon>
        <taxon>Pseudomonadota</taxon>
        <taxon>Alphaproteobacteria</taxon>
        <taxon>Rhodobacterales</taxon>
        <taxon>Roseobacteraceae</taxon>
        <taxon>Jannaschia</taxon>
    </lineage>
</organism>
<sequence length="181" mass="19872">MKPIVSHPVRLSDLARRKPTHFRLVPDEGELEALADRLGVDVIRKTRFEGELHPVGKTDWRLQGHLGATVVQPCRVTTDPVTTRIEEDVTRSYVADFVEPTGDEAEMPEDDTTAALPATLDPGALLEEELALAIPAFPRSAEAEEIDLTAMPRGAEPIDDDKVKPFAGLADLKARMEKGED</sequence>
<evidence type="ECO:0008006" key="3">
    <source>
        <dbReference type="Google" id="ProtNLM"/>
    </source>
</evidence>